<dbReference type="Proteomes" id="UP001206925">
    <property type="component" value="Unassembled WGS sequence"/>
</dbReference>
<dbReference type="PANTHER" id="PTHR22706:SF1">
    <property type="entry name" value="ASSEMBLY FACTOR FOR SPINDLE MICROTUBULES"/>
    <property type="match status" value="1"/>
</dbReference>
<dbReference type="EMBL" id="JAMZMK010000194">
    <property type="protein sequence ID" value="KAI7757022.1"/>
    <property type="molecule type" value="Genomic_DNA"/>
</dbReference>
<dbReference type="GO" id="GO:0000922">
    <property type="term" value="C:spindle pole"/>
    <property type="evidence" value="ECO:0007669"/>
    <property type="project" value="TreeGrafter"/>
</dbReference>
<evidence type="ECO:0000256" key="1">
    <source>
        <dbReference type="ARBA" id="ARBA00004496"/>
    </source>
</evidence>
<keyword evidence="3" id="KW-0677">Repeat</keyword>
<dbReference type="GO" id="GO:0005516">
    <property type="term" value="F:calmodulin binding"/>
    <property type="evidence" value="ECO:0007669"/>
    <property type="project" value="UniProtKB-KW"/>
</dbReference>
<dbReference type="InterPro" id="IPR027417">
    <property type="entry name" value="P-loop_NTPase"/>
</dbReference>
<evidence type="ECO:0000256" key="2">
    <source>
        <dbReference type="ARBA" id="ARBA00022490"/>
    </source>
</evidence>
<protein>
    <submittedName>
        <fullName evidence="5">Uncharacterized protein</fullName>
    </submittedName>
</protein>
<gene>
    <name evidence="5" type="ORF">M8C21_004044</name>
</gene>
<proteinExistence type="predicted"/>
<evidence type="ECO:0000256" key="3">
    <source>
        <dbReference type="ARBA" id="ARBA00022737"/>
    </source>
</evidence>
<name>A0AAD5DC72_AMBAR</name>
<evidence type="ECO:0000313" key="5">
    <source>
        <dbReference type="EMBL" id="KAI7757022.1"/>
    </source>
</evidence>
<evidence type="ECO:0000256" key="4">
    <source>
        <dbReference type="ARBA" id="ARBA00022860"/>
    </source>
</evidence>
<dbReference type="PANTHER" id="PTHR22706">
    <property type="entry name" value="ASSEMBLY FACTOR FOR SPINDLE MICROTUBULES"/>
    <property type="match status" value="1"/>
</dbReference>
<keyword evidence="6" id="KW-1185">Reference proteome</keyword>
<dbReference type="SUPFAM" id="SSF52540">
    <property type="entry name" value="P-loop containing nucleoside triphosphate hydrolases"/>
    <property type="match status" value="2"/>
</dbReference>
<dbReference type="Pfam" id="PF00612">
    <property type="entry name" value="IQ"/>
    <property type="match status" value="6"/>
</dbReference>
<dbReference type="GO" id="GO:0000278">
    <property type="term" value="P:mitotic cell cycle"/>
    <property type="evidence" value="ECO:0007669"/>
    <property type="project" value="TreeGrafter"/>
</dbReference>
<comment type="subcellular location">
    <subcellularLocation>
        <location evidence="1">Cytoplasm</location>
    </subcellularLocation>
</comment>
<dbReference type="InterPro" id="IPR051185">
    <property type="entry name" value="ASPM"/>
</dbReference>
<dbReference type="InterPro" id="IPR000048">
    <property type="entry name" value="IQ_motif_EF-hand-BS"/>
</dbReference>
<dbReference type="GO" id="GO:0005737">
    <property type="term" value="C:cytoplasm"/>
    <property type="evidence" value="ECO:0007669"/>
    <property type="project" value="UniProtKB-SubCell"/>
</dbReference>
<dbReference type="AlphaFoldDB" id="A0AAD5DC72"/>
<evidence type="ECO:0000313" key="6">
    <source>
        <dbReference type="Proteomes" id="UP001206925"/>
    </source>
</evidence>
<dbReference type="Gene3D" id="1.20.5.190">
    <property type="match status" value="4"/>
</dbReference>
<organism evidence="5 6">
    <name type="scientific">Ambrosia artemisiifolia</name>
    <name type="common">Common ragweed</name>
    <dbReference type="NCBI Taxonomy" id="4212"/>
    <lineage>
        <taxon>Eukaryota</taxon>
        <taxon>Viridiplantae</taxon>
        <taxon>Streptophyta</taxon>
        <taxon>Embryophyta</taxon>
        <taxon>Tracheophyta</taxon>
        <taxon>Spermatophyta</taxon>
        <taxon>Magnoliopsida</taxon>
        <taxon>eudicotyledons</taxon>
        <taxon>Gunneridae</taxon>
        <taxon>Pentapetalae</taxon>
        <taxon>asterids</taxon>
        <taxon>campanulids</taxon>
        <taxon>Asterales</taxon>
        <taxon>Asteraceae</taxon>
        <taxon>Asteroideae</taxon>
        <taxon>Heliantheae alliance</taxon>
        <taxon>Heliantheae</taxon>
        <taxon>Ambrosia</taxon>
    </lineage>
</organism>
<dbReference type="CDD" id="cd23767">
    <property type="entry name" value="IQCD"/>
    <property type="match status" value="1"/>
</dbReference>
<keyword evidence="2" id="KW-0963">Cytoplasm</keyword>
<dbReference type="GO" id="GO:0007051">
    <property type="term" value="P:spindle organization"/>
    <property type="evidence" value="ECO:0007669"/>
    <property type="project" value="TreeGrafter"/>
</dbReference>
<sequence length="338" mass="39486">MAWWKEMAQHNSKATANPVYTTLNSFPGKQSSDKQENAATIIQSHFRRLVKYRNYTRIKNAVSSLQAVIRVWKQATTKIQSYYRGFLSRKSYSSQKQAATKIQSYYRGWLSRKSFLKKKQSVMKLQRLYQSIKRSRNFRQSKLEIMAAITIQSHTRRWIARRVACRCKCSIVLIQRFWRGWLTRRDFLLQKEAATSIQSALRCLKCFKDFKCHKNAAIAIQRFVKGWIIRKRLLESAAISGCHHNPTKDCFSGHEIKLNKEDAYFVAADVLKNICSNKKGVEGLRVLKALVKRLHNLVEDLKRKACNEKRNQRTPATKEPMDRRLKEAIQILKLITNG</sequence>
<accession>A0AAD5DC72</accession>
<comment type="caution">
    <text evidence="5">The sequence shown here is derived from an EMBL/GenBank/DDBJ whole genome shotgun (WGS) entry which is preliminary data.</text>
</comment>
<dbReference type="FunFam" id="1.20.5.190:FF:000055">
    <property type="entry name" value="Putative microtubule-associated protein futsch"/>
    <property type="match status" value="1"/>
</dbReference>
<keyword evidence="4" id="KW-0112">Calmodulin-binding</keyword>
<dbReference type="SMART" id="SM00015">
    <property type="entry name" value="IQ"/>
    <property type="match status" value="7"/>
</dbReference>
<dbReference type="PROSITE" id="PS50096">
    <property type="entry name" value="IQ"/>
    <property type="match status" value="5"/>
</dbReference>
<reference evidence="5" key="1">
    <citation type="submission" date="2022-06" db="EMBL/GenBank/DDBJ databases">
        <title>Uncovering the hologenomic basis of an extraordinary plant invasion.</title>
        <authorList>
            <person name="Bieker V.C."/>
            <person name="Martin M.D."/>
            <person name="Gilbert T."/>
            <person name="Hodgins K."/>
            <person name="Battlay P."/>
            <person name="Petersen B."/>
            <person name="Wilson J."/>
        </authorList>
    </citation>
    <scope>NUCLEOTIDE SEQUENCE</scope>
    <source>
        <strain evidence="5">AA19_3_7</strain>
        <tissue evidence="5">Leaf</tissue>
    </source>
</reference>
<dbReference type="GO" id="GO:0051295">
    <property type="term" value="P:establishment of meiotic spindle localization"/>
    <property type="evidence" value="ECO:0007669"/>
    <property type="project" value="TreeGrafter"/>
</dbReference>